<protein>
    <submittedName>
        <fullName evidence="1">Uncharacterized protein</fullName>
    </submittedName>
</protein>
<dbReference type="Proteomes" id="UP001062846">
    <property type="component" value="Chromosome 4"/>
</dbReference>
<gene>
    <name evidence="1" type="ORF">RHMOL_Rhmol04G0363900</name>
</gene>
<reference evidence="1" key="1">
    <citation type="submission" date="2022-02" db="EMBL/GenBank/DDBJ databases">
        <title>Plant Genome Project.</title>
        <authorList>
            <person name="Zhang R.-G."/>
        </authorList>
    </citation>
    <scope>NUCLEOTIDE SEQUENCE</scope>
    <source>
        <strain evidence="1">AT1</strain>
    </source>
</reference>
<dbReference type="EMBL" id="CM046391">
    <property type="protein sequence ID" value="KAI8561733.1"/>
    <property type="molecule type" value="Genomic_DNA"/>
</dbReference>
<accession>A0ACC0PAE0</accession>
<organism evidence="1 2">
    <name type="scientific">Rhododendron molle</name>
    <name type="common">Chinese azalea</name>
    <name type="synonym">Azalea mollis</name>
    <dbReference type="NCBI Taxonomy" id="49168"/>
    <lineage>
        <taxon>Eukaryota</taxon>
        <taxon>Viridiplantae</taxon>
        <taxon>Streptophyta</taxon>
        <taxon>Embryophyta</taxon>
        <taxon>Tracheophyta</taxon>
        <taxon>Spermatophyta</taxon>
        <taxon>Magnoliopsida</taxon>
        <taxon>eudicotyledons</taxon>
        <taxon>Gunneridae</taxon>
        <taxon>Pentapetalae</taxon>
        <taxon>asterids</taxon>
        <taxon>Ericales</taxon>
        <taxon>Ericaceae</taxon>
        <taxon>Ericoideae</taxon>
        <taxon>Rhodoreae</taxon>
        <taxon>Rhododendron</taxon>
    </lineage>
</organism>
<sequence>MAARPPFSSSTHQIGTPAFPYFTDQGRRVELWTNHPRKIKNRMSSFLEPGQTATGTNEEEVRRTESQLGKDLLGEEREKKEQRENYDPPPPQHHTWCYLTSTQLQDYNKRFEESGGYDVGDVPYDAVDIPIKPVCLDSPKLLERMEKYSNLALEEHNRHNDTKYEFVKVLKATFSTGGARRYFITFQVKDITGPGSPTLNSFRARVYDGFKSETIVEYYWIADGVVRYAVVCCLCAPFVRGKISGSLCAFSFFVCWLAHISYMLMEALRLPGEDQYLLFSKYESEI</sequence>
<evidence type="ECO:0000313" key="2">
    <source>
        <dbReference type="Proteomes" id="UP001062846"/>
    </source>
</evidence>
<comment type="caution">
    <text evidence="1">The sequence shown here is derived from an EMBL/GenBank/DDBJ whole genome shotgun (WGS) entry which is preliminary data.</text>
</comment>
<keyword evidence="2" id="KW-1185">Reference proteome</keyword>
<name>A0ACC0PAE0_RHOML</name>
<evidence type="ECO:0000313" key="1">
    <source>
        <dbReference type="EMBL" id="KAI8561733.1"/>
    </source>
</evidence>
<proteinExistence type="predicted"/>